<dbReference type="GO" id="GO:0000160">
    <property type="term" value="P:phosphorelay signal transduction system"/>
    <property type="evidence" value="ECO:0007669"/>
    <property type="project" value="InterPro"/>
</dbReference>
<dbReference type="PROSITE" id="PS50110">
    <property type="entry name" value="RESPONSE_REGULATORY"/>
    <property type="match status" value="1"/>
</dbReference>
<dbReference type="Proteomes" id="UP000011602">
    <property type="component" value="Unassembled WGS sequence"/>
</dbReference>
<sequence length="155" mass="16787">MIDRNEFAEPADVLLVEPSPDAAAWIRDGLTDDRAKTTVHAVSTGDDALAFLERRGEYADAPAPCLVLLRCDLPESGPDGFDVLEAISEEPSIDRVPSIALLETLSDDAVGEAYQRGANAVVPTPTDRAKLVETMELVAQFWIATARLPNRIDRA</sequence>
<feature type="domain" description="Response regulatory" evidence="2">
    <location>
        <begin position="12"/>
        <end position="139"/>
    </location>
</feature>
<dbReference type="STRING" id="1227499.C493_21071"/>
<evidence type="ECO:0000256" key="1">
    <source>
        <dbReference type="PROSITE-ProRule" id="PRU00169"/>
    </source>
</evidence>
<dbReference type="RefSeq" id="WP_007261462.1">
    <property type="nucleotide sequence ID" value="NZ_AOHZ01000099.1"/>
</dbReference>
<dbReference type="InterPro" id="IPR001789">
    <property type="entry name" value="Sig_transdc_resp-reg_receiver"/>
</dbReference>
<protein>
    <submittedName>
        <fullName evidence="3">Response regulator receiver protein</fullName>
    </submittedName>
</protein>
<dbReference type="SUPFAM" id="SSF52172">
    <property type="entry name" value="CheY-like"/>
    <property type="match status" value="1"/>
</dbReference>
<dbReference type="PANTHER" id="PTHR44520:SF1">
    <property type="entry name" value="TWO-COMPONENT SYSTEM REGULATORY PROTEIN"/>
    <property type="match status" value="1"/>
</dbReference>
<dbReference type="Gene3D" id="3.40.50.2300">
    <property type="match status" value="1"/>
</dbReference>
<evidence type="ECO:0000313" key="4">
    <source>
        <dbReference type="Proteomes" id="UP000011602"/>
    </source>
</evidence>
<comment type="caution">
    <text evidence="3">The sequence shown here is derived from an EMBL/GenBank/DDBJ whole genome shotgun (WGS) entry which is preliminary data.</text>
</comment>
<dbReference type="SMART" id="SM00448">
    <property type="entry name" value="REC"/>
    <property type="match status" value="1"/>
</dbReference>
<organism evidence="3 4">
    <name type="scientific">Natronolimnohabitans innermongolicus JCM 12255</name>
    <dbReference type="NCBI Taxonomy" id="1227499"/>
    <lineage>
        <taxon>Archaea</taxon>
        <taxon>Methanobacteriati</taxon>
        <taxon>Methanobacteriota</taxon>
        <taxon>Stenosarchaea group</taxon>
        <taxon>Halobacteria</taxon>
        <taxon>Halobacteriales</taxon>
        <taxon>Natrialbaceae</taxon>
        <taxon>Natronolimnohabitans</taxon>
    </lineage>
</organism>
<gene>
    <name evidence="3" type="ORF">C493_21071</name>
</gene>
<dbReference type="EMBL" id="AOHZ01000099">
    <property type="protein sequence ID" value="ELY49139.1"/>
    <property type="molecule type" value="Genomic_DNA"/>
</dbReference>
<name>L9WI65_9EURY</name>
<dbReference type="InterPro" id="IPR052893">
    <property type="entry name" value="TCS_response_regulator"/>
</dbReference>
<dbReference type="PANTHER" id="PTHR44520">
    <property type="entry name" value="RESPONSE REGULATOR RCP1-RELATED"/>
    <property type="match status" value="1"/>
</dbReference>
<dbReference type="AlphaFoldDB" id="L9WI65"/>
<keyword evidence="4" id="KW-1185">Reference proteome</keyword>
<accession>L9WI65</accession>
<dbReference type="Pfam" id="PF00072">
    <property type="entry name" value="Response_reg"/>
    <property type="match status" value="1"/>
</dbReference>
<proteinExistence type="predicted"/>
<reference evidence="3 4" key="1">
    <citation type="journal article" date="2014" name="PLoS Genet.">
        <title>Phylogenetically driven sequencing of extremely halophilic archaea reveals strategies for static and dynamic osmo-response.</title>
        <authorList>
            <person name="Becker E.A."/>
            <person name="Seitzer P.M."/>
            <person name="Tritt A."/>
            <person name="Larsen D."/>
            <person name="Krusor M."/>
            <person name="Yao A.I."/>
            <person name="Wu D."/>
            <person name="Madern D."/>
            <person name="Eisen J.A."/>
            <person name="Darling A.E."/>
            <person name="Facciotti M.T."/>
        </authorList>
    </citation>
    <scope>NUCLEOTIDE SEQUENCE [LARGE SCALE GENOMIC DNA]</scope>
    <source>
        <strain evidence="3 4">JCM 12255</strain>
    </source>
</reference>
<dbReference type="OrthoDB" id="185197at2157"/>
<dbReference type="InterPro" id="IPR011006">
    <property type="entry name" value="CheY-like_superfamily"/>
</dbReference>
<evidence type="ECO:0000313" key="3">
    <source>
        <dbReference type="EMBL" id="ELY49139.1"/>
    </source>
</evidence>
<comment type="caution">
    <text evidence="1">Lacks conserved residue(s) required for the propagation of feature annotation.</text>
</comment>
<dbReference type="eggNOG" id="arCOG02589">
    <property type="taxonomic scope" value="Archaea"/>
</dbReference>
<evidence type="ECO:0000259" key="2">
    <source>
        <dbReference type="PROSITE" id="PS50110"/>
    </source>
</evidence>